<protein>
    <recommendedName>
        <fullName evidence="8">Carbamoyltransferase HypF</fullName>
        <ecNumber evidence="8">6.2.-.-</ecNumber>
    </recommendedName>
</protein>
<feature type="active site" evidence="9">
    <location>
        <position position="34"/>
    </location>
</feature>
<dbReference type="Gene3D" id="3.30.110.120">
    <property type="match status" value="1"/>
</dbReference>
<keyword evidence="4" id="KW-0479">Metal-binding</keyword>
<dbReference type="Pfam" id="PF17788">
    <property type="entry name" value="HypF_C"/>
    <property type="match status" value="1"/>
</dbReference>
<evidence type="ECO:0000313" key="12">
    <source>
        <dbReference type="EMBL" id="WQD78603.1"/>
    </source>
</evidence>
<evidence type="ECO:0000256" key="7">
    <source>
        <dbReference type="ARBA" id="ARBA00048220"/>
    </source>
</evidence>
<keyword evidence="3 12" id="KW-0436">Ligase</keyword>
<dbReference type="RefSeq" id="WP_198665235.1">
    <property type="nucleotide sequence ID" value="NZ_CP139965.1"/>
</dbReference>
<dbReference type="Gene3D" id="3.30.420.40">
    <property type="match status" value="1"/>
</dbReference>
<keyword evidence="6" id="KW-0862">Zinc</keyword>
<dbReference type="Gene3D" id="3.30.420.360">
    <property type="match status" value="1"/>
</dbReference>
<dbReference type="Pfam" id="PF07503">
    <property type="entry name" value="zf-HYPF"/>
    <property type="match status" value="2"/>
</dbReference>
<name>A0ABZ0WMT7_9BURK</name>
<dbReference type="InterPro" id="IPR043129">
    <property type="entry name" value="ATPase_NBD"/>
</dbReference>
<dbReference type="InterPro" id="IPR001792">
    <property type="entry name" value="Acylphosphatase-like_dom"/>
</dbReference>
<dbReference type="InterPro" id="IPR011125">
    <property type="entry name" value="Znf_HypF"/>
</dbReference>
<dbReference type="Pfam" id="PF22521">
    <property type="entry name" value="HypF_C_2"/>
    <property type="match status" value="1"/>
</dbReference>
<dbReference type="Pfam" id="PF00708">
    <property type="entry name" value="Acylphosphatase"/>
    <property type="match status" value="1"/>
</dbReference>
<keyword evidence="5" id="KW-0863">Zinc-finger</keyword>
<accession>A0ABZ0WMT7</accession>
<organism evidence="12 13">
    <name type="scientific">Paraburkholderia kururiensis</name>
    <dbReference type="NCBI Taxonomy" id="984307"/>
    <lineage>
        <taxon>Bacteria</taxon>
        <taxon>Pseudomonadati</taxon>
        <taxon>Pseudomonadota</taxon>
        <taxon>Betaproteobacteria</taxon>
        <taxon>Burkholderiales</taxon>
        <taxon>Burkholderiaceae</taxon>
        <taxon>Paraburkholderia</taxon>
    </lineage>
</organism>
<evidence type="ECO:0000256" key="6">
    <source>
        <dbReference type="ARBA" id="ARBA00022833"/>
    </source>
</evidence>
<dbReference type="InterPro" id="IPR041440">
    <property type="entry name" value="HypF_C"/>
</dbReference>
<evidence type="ECO:0000256" key="3">
    <source>
        <dbReference type="ARBA" id="ARBA00022598"/>
    </source>
</evidence>
<dbReference type="PIRSF" id="PIRSF006256">
    <property type="entry name" value="CMPcnvr_hdrg_mat"/>
    <property type="match status" value="1"/>
</dbReference>
<dbReference type="SUPFAM" id="SSF53067">
    <property type="entry name" value="Actin-like ATPase domain"/>
    <property type="match status" value="1"/>
</dbReference>
<keyword evidence="13" id="KW-1185">Reference proteome</keyword>
<dbReference type="PROSITE" id="PS51163">
    <property type="entry name" value="YRDC"/>
    <property type="match status" value="1"/>
</dbReference>
<dbReference type="PANTHER" id="PTHR42959">
    <property type="entry name" value="CARBAMOYLTRANSFERASE"/>
    <property type="match status" value="1"/>
</dbReference>
<feature type="domain" description="Acylphosphatase-like" evidence="10">
    <location>
        <begin position="19"/>
        <end position="105"/>
    </location>
</feature>
<dbReference type="InterPro" id="IPR051060">
    <property type="entry name" value="Carbamoyltrans_HypF-like"/>
</dbReference>
<keyword evidence="9" id="KW-0378">Hydrolase</keyword>
<feature type="domain" description="YrdC-like" evidence="11">
    <location>
        <begin position="216"/>
        <end position="402"/>
    </location>
</feature>
<dbReference type="GO" id="GO:0016874">
    <property type="term" value="F:ligase activity"/>
    <property type="evidence" value="ECO:0007669"/>
    <property type="project" value="UniProtKB-KW"/>
</dbReference>
<comment type="function">
    <text evidence="8">Involved in the maturation of [NiFe] hydrogenases. Along with HypE, it catalyzes the synthesis of the CN ligands of the active site iron of [NiFe]-hydrogenases. HypF functions as a carbamoyl transferase using carbamoylphosphate as a substrate and transferring the carboxamido moiety in an ATP-dependent reaction to the thiolate of the C-terminal cysteine of HypE yielding a protein-S-carboxamide.</text>
</comment>
<comment type="similarity">
    <text evidence="2 8">Belongs to the carbamoyltransferase HypF family.</text>
</comment>
<evidence type="ECO:0000256" key="5">
    <source>
        <dbReference type="ARBA" id="ARBA00022771"/>
    </source>
</evidence>
<dbReference type="NCBIfam" id="TIGR00143">
    <property type="entry name" value="hypF"/>
    <property type="match status" value="1"/>
</dbReference>
<comment type="catalytic activity">
    <reaction evidence="9">
        <text>an acyl phosphate + H2O = a carboxylate + phosphate + H(+)</text>
        <dbReference type="Rhea" id="RHEA:14965"/>
        <dbReference type="ChEBI" id="CHEBI:15377"/>
        <dbReference type="ChEBI" id="CHEBI:15378"/>
        <dbReference type="ChEBI" id="CHEBI:29067"/>
        <dbReference type="ChEBI" id="CHEBI:43474"/>
        <dbReference type="ChEBI" id="CHEBI:59918"/>
        <dbReference type="EC" id="3.6.1.7"/>
    </reaction>
</comment>
<dbReference type="InterPro" id="IPR036046">
    <property type="entry name" value="Acylphosphatase-like_dom_sf"/>
</dbReference>
<reference evidence="12 13" key="1">
    <citation type="submission" date="2023-12" db="EMBL/GenBank/DDBJ databases">
        <title>Genome sequencing and assembly of bacterial species from a model synthetic community.</title>
        <authorList>
            <person name="Hogle S.L."/>
        </authorList>
    </citation>
    <scope>NUCLEOTIDE SEQUENCE [LARGE SCALE GENOMIC DNA]</scope>
    <source>
        <strain evidence="12 13">HAMBI 2494</strain>
    </source>
</reference>
<dbReference type="EMBL" id="CP139965">
    <property type="protein sequence ID" value="WQD78603.1"/>
    <property type="molecule type" value="Genomic_DNA"/>
</dbReference>
<dbReference type="Pfam" id="PF01300">
    <property type="entry name" value="Sua5_yciO_yrdC"/>
    <property type="match status" value="1"/>
</dbReference>
<evidence type="ECO:0000259" key="10">
    <source>
        <dbReference type="PROSITE" id="PS51160"/>
    </source>
</evidence>
<dbReference type="InterPro" id="IPR017945">
    <property type="entry name" value="DHBP_synth_RibB-like_a/b_dom"/>
</dbReference>
<dbReference type="PROSITE" id="PS51160">
    <property type="entry name" value="ACYLPHOSPHATASE_3"/>
    <property type="match status" value="1"/>
</dbReference>
<dbReference type="SUPFAM" id="SSF54975">
    <property type="entry name" value="Acylphosphatase/BLUF domain-like"/>
    <property type="match status" value="1"/>
</dbReference>
<dbReference type="InterPro" id="IPR055128">
    <property type="entry name" value="HypF_C_2"/>
</dbReference>
<feature type="active site" evidence="9">
    <location>
        <position position="52"/>
    </location>
</feature>
<dbReference type="Proteomes" id="UP001325479">
    <property type="component" value="Chromosome"/>
</dbReference>
<dbReference type="Gene3D" id="3.90.870.50">
    <property type="match status" value="1"/>
</dbReference>
<evidence type="ECO:0000256" key="4">
    <source>
        <dbReference type="ARBA" id="ARBA00022723"/>
    </source>
</evidence>
<evidence type="ECO:0000256" key="9">
    <source>
        <dbReference type="PROSITE-ProRule" id="PRU00520"/>
    </source>
</evidence>
<dbReference type="PANTHER" id="PTHR42959:SF1">
    <property type="entry name" value="CARBAMOYLTRANSFERASE HYPF"/>
    <property type="match status" value="1"/>
</dbReference>
<evidence type="ECO:0000313" key="13">
    <source>
        <dbReference type="Proteomes" id="UP001325479"/>
    </source>
</evidence>
<proteinExistence type="inferred from homology"/>
<comment type="catalytic activity">
    <reaction evidence="7 8">
        <text>C-terminal L-cysteinyl-[HypE protein] + carbamoyl phosphate + ATP + H2O = C-terminal S-carboxamide-L-cysteinyl-[HypE protein] + AMP + phosphate + diphosphate + H(+)</text>
        <dbReference type="Rhea" id="RHEA:55636"/>
        <dbReference type="Rhea" id="RHEA-COMP:14247"/>
        <dbReference type="Rhea" id="RHEA-COMP:14392"/>
        <dbReference type="ChEBI" id="CHEBI:15377"/>
        <dbReference type="ChEBI" id="CHEBI:15378"/>
        <dbReference type="ChEBI" id="CHEBI:30616"/>
        <dbReference type="ChEBI" id="CHEBI:33019"/>
        <dbReference type="ChEBI" id="CHEBI:43474"/>
        <dbReference type="ChEBI" id="CHEBI:58228"/>
        <dbReference type="ChEBI" id="CHEBI:76913"/>
        <dbReference type="ChEBI" id="CHEBI:139126"/>
        <dbReference type="ChEBI" id="CHEBI:456215"/>
    </reaction>
</comment>
<dbReference type="InterPro" id="IPR004421">
    <property type="entry name" value="Carbamoyltransferase_HypF"/>
</dbReference>
<comment type="pathway">
    <text evidence="1 8">Protein modification; [NiFe] hydrogenase maturation.</text>
</comment>
<gene>
    <name evidence="12" type="primary">hypF</name>
    <name evidence="12" type="ORF">U0042_02535</name>
</gene>
<evidence type="ECO:0000259" key="11">
    <source>
        <dbReference type="PROSITE" id="PS51163"/>
    </source>
</evidence>
<evidence type="ECO:0000256" key="1">
    <source>
        <dbReference type="ARBA" id="ARBA00004711"/>
    </source>
</evidence>
<evidence type="ECO:0000256" key="8">
    <source>
        <dbReference type="PIRNR" id="PIRNR006256"/>
    </source>
</evidence>
<dbReference type="EC" id="6.2.-.-" evidence="8"/>
<dbReference type="SUPFAM" id="SSF55821">
    <property type="entry name" value="YrdC/RibB"/>
    <property type="match status" value="1"/>
</dbReference>
<dbReference type="InterPro" id="IPR006070">
    <property type="entry name" value="Sua5-like_dom"/>
</dbReference>
<evidence type="ECO:0000256" key="2">
    <source>
        <dbReference type="ARBA" id="ARBA00008097"/>
    </source>
</evidence>
<sequence length="796" mass="84777">MNAPQRTFAYAPGHDAVMRLRIVATGAVQGVGFRPFVHRLAVSEGLCGFVRNTGDGAVIEVEGDALALERFVARFDTELRHPAQVRERRIERMAACGDEAFAIAASTHERTQFAAVLPDLATCAECLDEIDDPANRRYRYPFTTCVHCGPRFSLIECAPYDRERTAMRRFTMCAACQAEYDDPASRRFHAETNACRRCGPRLALFDAHGRPICMDDDALGQAADALRAGAIVAMKGLGGFQLLADACNDAAVRLLRERKRRPSKPFAIMTPDFDAATALAQVGATEAALLRSAAAPIVLLRAREDAPALAPSVAPSLPWLGIMLPYTPLHHLLMKQLGFPIVATSGNRSGDPIVCDEREAIQTLHGVADLFLIHDRPIVHRVDDSVVRVVAGEPVVIRHARGYAPLVLATQAVDSRGASAVLALGGHGKSAVAAAAGQQIVLGPYIGDLDGSAARTAFAQGTNDMQRLFPMTSPAVACDTHPDYYSTQFAAKLAGEVRHVPHHVAHVLAGMADRGLEAEPVLGVAWDGSGYGGDGTVWGGEFIAVERNRSGYVYRRVAHVLPFRLPGGDAAMREPDRAAFGALHAVFGEAMWSKHVLPPVADAAPEARRVFNAMLARGVHAPLTSSAGRLFDAVSSILGVCRHSSFEGEAALALEAAASRSSQDFALAPAVLRTHANDGMLVADWTPTLAALVEASEAGVDAATLAAAFHDALAQLIADVVVQVTARAATRHVLLTGGCFQNERLASRALARLREAGFEAFTHGRVPPNDGGLAVGQALFATAATHAQCAEHEEKR</sequence>